<protein>
    <submittedName>
        <fullName evidence="2">Uncharacterized protein</fullName>
    </submittedName>
</protein>
<evidence type="ECO:0000313" key="2">
    <source>
        <dbReference type="EMBL" id="GAB0191309.1"/>
    </source>
</evidence>
<evidence type="ECO:0000313" key="3">
    <source>
        <dbReference type="Proteomes" id="UP001623348"/>
    </source>
</evidence>
<proteinExistence type="predicted"/>
<dbReference type="Proteomes" id="UP001623348">
    <property type="component" value="Unassembled WGS sequence"/>
</dbReference>
<sequence length="71" mass="7483">MVREALQGSRSAPGARQPSGAQEGLLETLRCNCFENSSSSQVDGKTLTTPAMSHDSQLGASEEGQEARMCP</sequence>
<accession>A0ABC9X0U2</accession>
<feature type="compositionally biased region" description="Polar residues" evidence="1">
    <location>
        <begin position="37"/>
        <end position="59"/>
    </location>
</feature>
<name>A0ABC9X0U2_GRUJA</name>
<feature type="region of interest" description="Disordered" evidence="1">
    <location>
        <begin position="1"/>
        <end position="23"/>
    </location>
</feature>
<comment type="caution">
    <text evidence="2">The sequence shown here is derived from an EMBL/GenBank/DDBJ whole genome shotgun (WGS) entry which is preliminary data.</text>
</comment>
<evidence type="ECO:0000256" key="1">
    <source>
        <dbReference type="SAM" id="MobiDB-lite"/>
    </source>
</evidence>
<keyword evidence="3" id="KW-1185">Reference proteome</keyword>
<feature type="region of interest" description="Disordered" evidence="1">
    <location>
        <begin position="37"/>
        <end position="71"/>
    </location>
</feature>
<organism evidence="2 3">
    <name type="scientific">Grus japonensis</name>
    <name type="common">Japanese crane</name>
    <name type="synonym">Red-crowned crane</name>
    <dbReference type="NCBI Taxonomy" id="30415"/>
    <lineage>
        <taxon>Eukaryota</taxon>
        <taxon>Metazoa</taxon>
        <taxon>Chordata</taxon>
        <taxon>Craniata</taxon>
        <taxon>Vertebrata</taxon>
        <taxon>Euteleostomi</taxon>
        <taxon>Archelosauria</taxon>
        <taxon>Archosauria</taxon>
        <taxon>Dinosauria</taxon>
        <taxon>Saurischia</taxon>
        <taxon>Theropoda</taxon>
        <taxon>Coelurosauria</taxon>
        <taxon>Aves</taxon>
        <taxon>Neognathae</taxon>
        <taxon>Neoaves</taxon>
        <taxon>Gruiformes</taxon>
        <taxon>Gruidae</taxon>
        <taxon>Grus</taxon>
    </lineage>
</organism>
<reference evidence="2 3" key="1">
    <citation type="submission" date="2024-06" db="EMBL/GenBank/DDBJ databases">
        <title>The draft genome of Grus japonensis, version 3.</title>
        <authorList>
            <person name="Nabeshima K."/>
            <person name="Suzuki S."/>
            <person name="Onuma M."/>
        </authorList>
    </citation>
    <scope>NUCLEOTIDE SEQUENCE [LARGE SCALE GENOMIC DNA]</scope>
    <source>
        <strain evidence="2 3">451A</strain>
    </source>
</reference>
<gene>
    <name evidence="2" type="ORF">GRJ2_001596200</name>
</gene>
<dbReference type="AlphaFoldDB" id="A0ABC9X0U2"/>
<dbReference type="EMBL" id="BAAFJT010000006">
    <property type="protein sequence ID" value="GAB0191309.1"/>
    <property type="molecule type" value="Genomic_DNA"/>
</dbReference>